<dbReference type="SUPFAM" id="SSF53756">
    <property type="entry name" value="UDP-Glycosyltransferase/glycogen phosphorylase"/>
    <property type="match status" value="1"/>
</dbReference>
<keyword evidence="6" id="KW-0256">Endoplasmic reticulum</keyword>
<keyword evidence="5 12" id="KW-0812">Transmembrane</keyword>
<dbReference type="GO" id="GO:0016020">
    <property type="term" value="C:membrane"/>
    <property type="evidence" value="ECO:0007669"/>
    <property type="project" value="UniProtKB-SubCell"/>
</dbReference>
<evidence type="ECO:0000313" key="13">
    <source>
        <dbReference type="EMBL" id="KAK7601265.1"/>
    </source>
</evidence>
<keyword evidence="3 11" id="KW-0328">Glycosyltransferase</keyword>
<keyword evidence="12" id="KW-0732">Signal</keyword>
<evidence type="ECO:0000313" key="14">
    <source>
        <dbReference type="Proteomes" id="UP001367676"/>
    </source>
</evidence>
<feature type="transmembrane region" description="Helical" evidence="12">
    <location>
        <begin position="487"/>
        <end position="512"/>
    </location>
</feature>
<dbReference type="AlphaFoldDB" id="A0AAN9Y8D6"/>
<evidence type="ECO:0000256" key="9">
    <source>
        <dbReference type="ARBA" id="ARBA00023180"/>
    </source>
</evidence>
<feature type="chain" id="PRO_5042662784" description="UDP-glucuronosyltransferase" evidence="12">
    <location>
        <begin position="26"/>
        <end position="527"/>
    </location>
</feature>
<dbReference type="InterPro" id="IPR050271">
    <property type="entry name" value="UDP-glycosyltransferase"/>
</dbReference>
<keyword evidence="8 12" id="KW-0472">Membrane</keyword>
<evidence type="ECO:0000256" key="2">
    <source>
        <dbReference type="ARBA" id="ARBA00009995"/>
    </source>
</evidence>
<evidence type="ECO:0000256" key="6">
    <source>
        <dbReference type="ARBA" id="ARBA00022824"/>
    </source>
</evidence>
<organism evidence="13 14">
    <name type="scientific">Parthenolecanium corni</name>
    <dbReference type="NCBI Taxonomy" id="536013"/>
    <lineage>
        <taxon>Eukaryota</taxon>
        <taxon>Metazoa</taxon>
        <taxon>Ecdysozoa</taxon>
        <taxon>Arthropoda</taxon>
        <taxon>Hexapoda</taxon>
        <taxon>Insecta</taxon>
        <taxon>Pterygota</taxon>
        <taxon>Neoptera</taxon>
        <taxon>Paraneoptera</taxon>
        <taxon>Hemiptera</taxon>
        <taxon>Sternorrhyncha</taxon>
        <taxon>Coccoidea</taxon>
        <taxon>Coccidae</taxon>
        <taxon>Parthenolecanium</taxon>
    </lineage>
</organism>
<dbReference type="CDD" id="cd03784">
    <property type="entry name" value="GT1_Gtf-like"/>
    <property type="match status" value="1"/>
</dbReference>
<comment type="caution">
    <text evidence="13">The sequence shown here is derived from an EMBL/GenBank/DDBJ whole genome shotgun (WGS) entry which is preliminary data.</text>
</comment>
<dbReference type="GO" id="GO:0015020">
    <property type="term" value="F:glucuronosyltransferase activity"/>
    <property type="evidence" value="ECO:0007669"/>
    <property type="project" value="UniProtKB-EC"/>
</dbReference>
<comment type="subcellular location">
    <subcellularLocation>
        <location evidence="10">Endomembrane system</location>
        <topology evidence="10">Single-pass type I membrane protein</topology>
    </subcellularLocation>
    <subcellularLocation>
        <location evidence="1">Endoplasmic reticulum</location>
    </subcellularLocation>
    <subcellularLocation>
        <location evidence="12">Membrane</location>
        <topology evidence="12">Single-pass membrane protein</topology>
    </subcellularLocation>
</comment>
<dbReference type="GO" id="GO:0005783">
    <property type="term" value="C:endoplasmic reticulum"/>
    <property type="evidence" value="ECO:0007669"/>
    <property type="project" value="UniProtKB-SubCell"/>
</dbReference>
<evidence type="ECO:0000256" key="4">
    <source>
        <dbReference type="ARBA" id="ARBA00022679"/>
    </source>
</evidence>
<dbReference type="EMBL" id="JBBCAQ010000010">
    <property type="protein sequence ID" value="KAK7601265.1"/>
    <property type="molecule type" value="Genomic_DNA"/>
</dbReference>
<feature type="signal peptide" evidence="12">
    <location>
        <begin position="1"/>
        <end position="25"/>
    </location>
</feature>
<dbReference type="Proteomes" id="UP001367676">
    <property type="component" value="Unassembled WGS sequence"/>
</dbReference>
<evidence type="ECO:0000256" key="10">
    <source>
        <dbReference type="ARBA" id="ARBA00046288"/>
    </source>
</evidence>
<name>A0AAN9Y8D6_9HEMI</name>
<dbReference type="PANTHER" id="PTHR48043">
    <property type="entry name" value="EG:EG0003.4 PROTEIN-RELATED"/>
    <property type="match status" value="1"/>
</dbReference>
<sequence length="527" mass="59998">MSTLLPVWMVLALAWSSLQPQLSQAAKILALFPYPLKSHFIMFDALLVELAKRGHQLTVVNAFPKKQPIANYTEVDVSGCFRLPSLRFEIERAFSYHSSLLRDLFSYVEAYDNIFACEPMRQLSNISPPPHFDLVITEIFSSDAMLGYVHRFGAPLISFCSTPLLTWASDRVGNPDNPSYIPFSYSDRPLDTPCSTLAQRAYNAYAYLLSRVKYKFFSEKKTDTIVRRHFGSDTPSLRQISVENTSLIFTFSHLSINSAKPMVPGVVEVGGIQIKQPSPLPPDIEEFVNEAKDGVIYFCLGSLLQARTMPVEKRNAFLKAFSQIPQRVLWKYEEDDLPGKTDNIMIRKWMPQRDILAHPNVRLFIAHGGALGLNEAVYEGVPILGIPFWVDQTLNIKSVQAAGVAEMLEYPKISAEEVLSKIKKILNDDRYKRNAERLKAIYQDRPLSAMETAIYWTEYVIRHKGATHLKSAAVRLYWFQYLLLDTLAFFAFIVLSMVFFIAVSCMAFAKLVRRICNPLMRQEQSND</sequence>
<keyword evidence="14" id="KW-1185">Reference proteome</keyword>
<protein>
    <recommendedName>
        <fullName evidence="12">UDP-glucuronosyltransferase</fullName>
        <ecNumber evidence="12">2.4.1.17</ecNumber>
    </recommendedName>
</protein>
<dbReference type="PROSITE" id="PS00375">
    <property type="entry name" value="UDPGT"/>
    <property type="match status" value="1"/>
</dbReference>
<reference evidence="13 14" key="1">
    <citation type="submission" date="2024-03" db="EMBL/GenBank/DDBJ databases">
        <title>Adaptation during the transition from Ophiocordyceps entomopathogen to insect associate is accompanied by gene loss and intensified selection.</title>
        <authorList>
            <person name="Ward C.M."/>
            <person name="Onetto C.A."/>
            <person name="Borneman A.R."/>
        </authorList>
    </citation>
    <scope>NUCLEOTIDE SEQUENCE [LARGE SCALE GENOMIC DNA]</scope>
    <source>
        <strain evidence="13">AWRI1</strain>
        <tissue evidence="13">Single Adult Female</tissue>
    </source>
</reference>
<dbReference type="Gene3D" id="3.40.50.2000">
    <property type="entry name" value="Glycogen Phosphorylase B"/>
    <property type="match status" value="2"/>
</dbReference>
<keyword evidence="4 11" id="KW-0808">Transferase</keyword>
<evidence type="ECO:0000256" key="8">
    <source>
        <dbReference type="ARBA" id="ARBA00023136"/>
    </source>
</evidence>
<dbReference type="FunFam" id="3.40.50.2000:FF:000050">
    <property type="entry name" value="UDP-glucuronosyltransferase"/>
    <property type="match status" value="1"/>
</dbReference>
<dbReference type="PANTHER" id="PTHR48043:SF145">
    <property type="entry name" value="FI06409P-RELATED"/>
    <property type="match status" value="1"/>
</dbReference>
<evidence type="ECO:0000256" key="3">
    <source>
        <dbReference type="ARBA" id="ARBA00022676"/>
    </source>
</evidence>
<accession>A0AAN9Y8D6</accession>
<comment type="similarity">
    <text evidence="2 11">Belongs to the UDP-glycosyltransferase family.</text>
</comment>
<dbReference type="InterPro" id="IPR035595">
    <property type="entry name" value="UDP_glycos_trans_CS"/>
</dbReference>
<evidence type="ECO:0000256" key="11">
    <source>
        <dbReference type="RuleBase" id="RU003718"/>
    </source>
</evidence>
<evidence type="ECO:0000256" key="5">
    <source>
        <dbReference type="ARBA" id="ARBA00022692"/>
    </source>
</evidence>
<keyword evidence="9" id="KW-0325">Glycoprotein</keyword>
<keyword evidence="7 12" id="KW-1133">Transmembrane helix</keyword>
<evidence type="ECO:0000256" key="12">
    <source>
        <dbReference type="RuleBase" id="RU362059"/>
    </source>
</evidence>
<dbReference type="EC" id="2.4.1.17" evidence="12"/>
<evidence type="ECO:0000256" key="7">
    <source>
        <dbReference type="ARBA" id="ARBA00022989"/>
    </source>
</evidence>
<comment type="catalytic activity">
    <reaction evidence="12">
        <text>glucuronate acceptor + UDP-alpha-D-glucuronate = acceptor beta-D-glucuronoside + UDP + H(+)</text>
        <dbReference type="Rhea" id="RHEA:21032"/>
        <dbReference type="ChEBI" id="CHEBI:15378"/>
        <dbReference type="ChEBI" id="CHEBI:58052"/>
        <dbReference type="ChEBI" id="CHEBI:58223"/>
        <dbReference type="ChEBI" id="CHEBI:132367"/>
        <dbReference type="ChEBI" id="CHEBI:132368"/>
        <dbReference type="EC" id="2.4.1.17"/>
    </reaction>
</comment>
<evidence type="ECO:0000256" key="1">
    <source>
        <dbReference type="ARBA" id="ARBA00004240"/>
    </source>
</evidence>
<dbReference type="InterPro" id="IPR002213">
    <property type="entry name" value="UDP_glucos_trans"/>
</dbReference>
<proteinExistence type="inferred from homology"/>
<dbReference type="Pfam" id="PF00201">
    <property type="entry name" value="UDPGT"/>
    <property type="match status" value="1"/>
</dbReference>
<gene>
    <name evidence="13" type="ORF">V9T40_008706</name>
</gene>